<feature type="compositionally biased region" description="Polar residues" evidence="1">
    <location>
        <begin position="10"/>
        <end position="29"/>
    </location>
</feature>
<name>A0A7S4G3D3_9EUGL</name>
<gene>
    <name evidence="2" type="ORF">EGYM00163_LOCUS35178</name>
</gene>
<evidence type="ECO:0000313" key="2">
    <source>
        <dbReference type="EMBL" id="CAE0823974.1"/>
    </source>
</evidence>
<organism evidence="2">
    <name type="scientific">Eutreptiella gymnastica</name>
    <dbReference type="NCBI Taxonomy" id="73025"/>
    <lineage>
        <taxon>Eukaryota</taxon>
        <taxon>Discoba</taxon>
        <taxon>Euglenozoa</taxon>
        <taxon>Euglenida</taxon>
        <taxon>Spirocuta</taxon>
        <taxon>Euglenophyceae</taxon>
        <taxon>Eutreptiales</taxon>
        <taxon>Eutreptiaceae</taxon>
        <taxon>Eutreptiella</taxon>
    </lineage>
</organism>
<accession>A0A7S4G3D3</accession>
<dbReference type="EMBL" id="HBJA01102139">
    <property type="protein sequence ID" value="CAE0823974.1"/>
    <property type="molecule type" value="Transcribed_RNA"/>
</dbReference>
<protein>
    <submittedName>
        <fullName evidence="2">Uncharacterized protein</fullName>
    </submittedName>
</protein>
<feature type="region of interest" description="Disordered" evidence="1">
    <location>
        <begin position="1"/>
        <end position="60"/>
    </location>
</feature>
<sequence length="114" mass="12114">MWNPLLAPPHTTSRQGWTYGQHSTEQMTSVRRAADPVPQTSAPRKDDRPTASPFNARSPATLTHMQCNVGARGRASGTAPDVRGLLGDSGGVKAGVLLVGSGTKLRPQWGLSLR</sequence>
<proteinExistence type="predicted"/>
<dbReference type="AlphaFoldDB" id="A0A7S4G3D3"/>
<reference evidence="2" key="1">
    <citation type="submission" date="2021-01" db="EMBL/GenBank/DDBJ databases">
        <authorList>
            <person name="Corre E."/>
            <person name="Pelletier E."/>
            <person name="Niang G."/>
            <person name="Scheremetjew M."/>
            <person name="Finn R."/>
            <person name="Kale V."/>
            <person name="Holt S."/>
            <person name="Cochrane G."/>
            <person name="Meng A."/>
            <person name="Brown T."/>
            <person name="Cohen L."/>
        </authorList>
    </citation>
    <scope>NUCLEOTIDE SEQUENCE</scope>
    <source>
        <strain evidence="2">CCMP1594</strain>
    </source>
</reference>
<evidence type="ECO:0000256" key="1">
    <source>
        <dbReference type="SAM" id="MobiDB-lite"/>
    </source>
</evidence>